<dbReference type="InterPro" id="IPR017767">
    <property type="entry name" value="PC-PLC"/>
</dbReference>
<evidence type="ECO:0000256" key="4">
    <source>
        <dbReference type="ARBA" id="ARBA00022512"/>
    </source>
</evidence>
<dbReference type="AlphaFoldDB" id="A0A919FJJ1"/>
<evidence type="ECO:0000256" key="6">
    <source>
        <dbReference type="ARBA" id="ARBA00023026"/>
    </source>
</evidence>
<dbReference type="EMBL" id="BNBO01000007">
    <property type="protein sequence ID" value="GHH66411.1"/>
    <property type="molecule type" value="Genomic_DNA"/>
</dbReference>
<dbReference type="RefSeq" id="WP_190210470.1">
    <property type="nucleotide sequence ID" value="NZ_BNBO01000007.1"/>
</dbReference>
<dbReference type="InterPro" id="IPR017850">
    <property type="entry name" value="Alkaline_phosphatase_core_sf"/>
</dbReference>
<dbReference type="PROSITE" id="PS50022">
    <property type="entry name" value="FA58C_3"/>
    <property type="match status" value="1"/>
</dbReference>
<dbReference type="Pfam" id="PF05506">
    <property type="entry name" value="PLipase_C_C"/>
    <property type="match status" value="2"/>
</dbReference>
<evidence type="ECO:0000256" key="5">
    <source>
        <dbReference type="ARBA" id="ARBA00022801"/>
    </source>
</evidence>
<dbReference type="Pfam" id="PF04185">
    <property type="entry name" value="Phosphoesterase"/>
    <property type="match status" value="1"/>
</dbReference>
<comment type="subcellular location">
    <subcellularLocation>
        <location evidence="1">Secreted</location>
        <location evidence="1">Cell wall</location>
    </subcellularLocation>
</comment>
<reference evidence="9" key="2">
    <citation type="submission" date="2020-09" db="EMBL/GenBank/DDBJ databases">
        <authorList>
            <person name="Sun Q."/>
            <person name="Ohkuma M."/>
        </authorList>
    </citation>
    <scope>NUCLEOTIDE SEQUENCE</scope>
    <source>
        <strain evidence="9">JCM 4646</strain>
    </source>
</reference>
<dbReference type="InterPro" id="IPR007312">
    <property type="entry name" value="Phosphoesterase"/>
</dbReference>
<proteinExistence type="inferred from homology"/>
<evidence type="ECO:0000313" key="9">
    <source>
        <dbReference type="EMBL" id="GHH66411.1"/>
    </source>
</evidence>
<evidence type="ECO:0000256" key="7">
    <source>
        <dbReference type="ARBA" id="ARBA00048421"/>
    </source>
</evidence>
<dbReference type="Pfam" id="PF00754">
    <property type="entry name" value="F5_F8_type_C"/>
    <property type="match status" value="1"/>
</dbReference>
<dbReference type="InterPro" id="IPR000421">
    <property type="entry name" value="FA58C"/>
</dbReference>
<keyword evidence="4" id="KW-0134">Cell wall</keyword>
<dbReference type="SMART" id="SM00231">
    <property type="entry name" value="FA58C"/>
    <property type="match status" value="1"/>
</dbReference>
<dbReference type="InterPro" id="IPR008475">
    <property type="entry name" value="PLipase_C_C"/>
</dbReference>
<dbReference type="PROSITE" id="PS51318">
    <property type="entry name" value="TAT"/>
    <property type="match status" value="1"/>
</dbReference>
<dbReference type="GO" id="GO:0034480">
    <property type="term" value="F:phosphatidylcholine phospholipase C activity"/>
    <property type="evidence" value="ECO:0007669"/>
    <property type="project" value="UniProtKB-EC"/>
</dbReference>
<dbReference type="GO" id="GO:0016042">
    <property type="term" value="P:lipid catabolic process"/>
    <property type="evidence" value="ECO:0007669"/>
    <property type="project" value="InterPro"/>
</dbReference>
<comment type="similarity">
    <text evidence="2">Belongs to the bacterial phospholipase C family.</text>
</comment>
<dbReference type="EC" id="3.1.4.3" evidence="3"/>
<dbReference type="InterPro" id="IPR006311">
    <property type="entry name" value="TAT_signal"/>
</dbReference>
<dbReference type="Gene3D" id="3.40.720.10">
    <property type="entry name" value="Alkaline Phosphatase, subunit A"/>
    <property type="match status" value="1"/>
</dbReference>
<dbReference type="PANTHER" id="PTHR31956">
    <property type="entry name" value="NON-SPECIFIC PHOSPHOLIPASE C4-RELATED"/>
    <property type="match status" value="1"/>
</dbReference>
<dbReference type="Gene3D" id="2.60.120.260">
    <property type="entry name" value="Galactose-binding domain-like"/>
    <property type="match status" value="1"/>
</dbReference>
<gene>
    <name evidence="9" type="primary">plcN2</name>
    <name evidence="9" type="ORF">GCM10018781_20310</name>
</gene>
<keyword evidence="10" id="KW-1185">Reference proteome</keyword>
<evidence type="ECO:0000256" key="1">
    <source>
        <dbReference type="ARBA" id="ARBA00004191"/>
    </source>
</evidence>
<keyword evidence="5" id="KW-0378">Hydrolase</keyword>
<evidence type="ECO:0000256" key="2">
    <source>
        <dbReference type="ARBA" id="ARBA00009717"/>
    </source>
</evidence>
<keyword evidence="6" id="KW-0843">Virulence</keyword>
<evidence type="ECO:0000313" key="10">
    <source>
        <dbReference type="Proteomes" id="UP000617734"/>
    </source>
</evidence>
<dbReference type="GeneID" id="95352507"/>
<comment type="catalytic activity">
    <reaction evidence="7">
        <text>a 1,2-diacyl-sn-glycero-3-phosphocholine + H2O = phosphocholine + a 1,2-diacyl-sn-glycerol + H(+)</text>
        <dbReference type="Rhea" id="RHEA:10604"/>
        <dbReference type="ChEBI" id="CHEBI:15377"/>
        <dbReference type="ChEBI" id="CHEBI:15378"/>
        <dbReference type="ChEBI" id="CHEBI:17815"/>
        <dbReference type="ChEBI" id="CHEBI:57643"/>
        <dbReference type="ChEBI" id="CHEBI:295975"/>
        <dbReference type="EC" id="3.1.4.3"/>
    </reaction>
    <physiologicalReaction direction="left-to-right" evidence="7">
        <dbReference type="Rhea" id="RHEA:10605"/>
    </physiologicalReaction>
</comment>
<dbReference type="SUPFAM" id="SSF49785">
    <property type="entry name" value="Galactose-binding domain-like"/>
    <property type="match status" value="1"/>
</dbReference>
<dbReference type="PANTHER" id="PTHR31956:SF1">
    <property type="entry name" value="NON-SPECIFIC PHOSPHOLIPASE C1"/>
    <property type="match status" value="1"/>
</dbReference>
<dbReference type="Proteomes" id="UP000617734">
    <property type="component" value="Unassembled WGS sequence"/>
</dbReference>
<dbReference type="NCBIfam" id="TIGR03396">
    <property type="entry name" value="PC_PLC"/>
    <property type="match status" value="1"/>
</dbReference>
<evidence type="ECO:0000256" key="3">
    <source>
        <dbReference type="ARBA" id="ARBA00012018"/>
    </source>
</evidence>
<comment type="caution">
    <text evidence="9">The sequence shown here is derived from an EMBL/GenBank/DDBJ whole genome shotgun (WGS) entry which is preliminary data.</text>
</comment>
<sequence length="814" mass="86192">MNDEPTPRVSRRALLGSAAAAAAMTALPGALRRAMAAPVTAGTGTIADVKHVVIFMQENRAFDHYFGSLSGVRGFGDRNAVSLPGGSPVWYQPASGGPGYILPFRMNTTTTSATCANAPAMDWPTDLAIWNGGRFDAWNTARSPGVGMGYFTRPDLDFYYQLADNFTICDHYFQSTLTQTNPNRLHAFTGSNGLSVGQSAVMDNTEPSAGFSWTTYAERLQAAGVSWKVYQQADNFDDNALAWFSSFKQSGASSPLRTKGLATVADIVTAFGNDVARGTLPQVSWIVAPTALSEHSNYRPADGENLTARLLAKLAANPAVWSSTAFILNYDENGGFFDHVPPPMPPASDSDGLSTVSTAGEISDGKPIGLGFRVPLIVVSPWTRGGYVCSQVFDHTSVIRFCSQVFGVAEPNISPWRKAVTGDLLSAFNFASANTTWPALPSTANYSAQAAAQCANLPSPAVPAVQTLPVQEPGHRKARALPYAFEASGRVAAEAFYIDMANTGAAGQCVQLHPNAYRTDGPWRHTVEAGKTLTDYFVSGSPAGAYDLSLYGPNGLHRRFRGNRVTATTAGRANPEVTARADGANGRLTLTMVNSGTAPCTVTVTAGAYRTDGPWTFGLPASATVQNSWTISDSNGWYDLTATADTTDGFLRRFAGHAENGQESTTDPAVTSVLGTTVRHVDSQEVSGENGAATNAVDGDPQTIWHTQWSPAPAALPHEIQLDTGGPHAVTGLRYLPRQSGGANGRIGRYEVYVSNDPANWGTPVATGTFADDAGPKTVTFPTVNGRYVRLRALTEAGNRGPWTSAAEIAVTGT</sequence>
<dbReference type="InterPro" id="IPR008979">
    <property type="entry name" value="Galactose-bd-like_sf"/>
</dbReference>
<protein>
    <recommendedName>
        <fullName evidence="3">phospholipase C</fullName>
        <ecNumber evidence="3">3.1.4.3</ecNumber>
    </recommendedName>
</protein>
<evidence type="ECO:0000259" key="8">
    <source>
        <dbReference type="PROSITE" id="PS50022"/>
    </source>
</evidence>
<name>A0A919FJJ1_9ACTN</name>
<reference evidence="9" key="1">
    <citation type="journal article" date="2014" name="Int. J. Syst. Evol. Microbiol.">
        <title>Complete genome sequence of Corynebacterium casei LMG S-19264T (=DSM 44701T), isolated from a smear-ripened cheese.</title>
        <authorList>
            <consortium name="US DOE Joint Genome Institute (JGI-PGF)"/>
            <person name="Walter F."/>
            <person name="Albersmeier A."/>
            <person name="Kalinowski J."/>
            <person name="Ruckert C."/>
        </authorList>
    </citation>
    <scope>NUCLEOTIDE SEQUENCE</scope>
    <source>
        <strain evidence="9">JCM 4646</strain>
    </source>
</reference>
<organism evidence="9 10">
    <name type="scientific">Kitasatospora indigofera</name>
    <dbReference type="NCBI Taxonomy" id="67307"/>
    <lineage>
        <taxon>Bacteria</taxon>
        <taxon>Bacillati</taxon>
        <taxon>Actinomycetota</taxon>
        <taxon>Actinomycetes</taxon>
        <taxon>Kitasatosporales</taxon>
        <taxon>Streptomycetaceae</taxon>
        <taxon>Kitasatospora</taxon>
    </lineage>
</organism>
<feature type="domain" description="F5/8 type C" evidence="8">
    <location>
        <begin position="665"/>
        <end position="814"/>
    </location>
</feature>
<accession>A0A919FJJ1</accession>
<keyword evidence="4" id="KW-0964">Secreted</keyword>